<dbReference type="EMBL" id="BAAAOH010000001">
    <property type="protein sequence ID" value="GAA1996448.1"/>
    <property type="molecule type" value="Genomic_DNA"/>
</dbReference>
<reference evidence="3" key="1">
    <citation type="journal article" date="2019" name="Int. J. Syst. Evol. Microbiol.">
        <title>The Global Catalogue of Microorganisms (GCM) 10K type strain sequencing project: providing services to taxonomists for standard genome sequencing and annotation.</title>
        <authorList>
            <consortium name="The Broad Institute Genomics Platform"/>
            <consortium name="The Broad Institute Genome Sequencing Center for Infectious Disease"/>
            <person name="Wu L."/>
            <person name="Ma J."/>
        </authorList>
    </citation>
    <scope>NUCLEOTIDE SEQUENCE [LARGE SCALE GENOMIC DNA]</scope>
    <source>
        <strain evidence="3">JCM 14902</strain>
    </source>
</reference>
<keyword evidence="3" id="KW-1185">Reference proteome</keyword>
<evidence type="ECO:0000313" key="2">
    <source>
        <dbReference type="EMBL" id="GAA1996448.1"/>
    </source>
</evidence>
<comment type="caution">
    <text evidence="2">The sequence shown here is derived from an EMBL/GenBank/DDBJ whole genome shotgun (WGS) entry which is preliminary data.</text>
</comment>
<evidence type="ECO:0000256" key="1">
    <source>
        <dbReference type="SAM" id="MobiDB-lite"/>
    </source>
</evidence>
<protein>
    <submittedName>
        <fullName evidence="2">Uncharacterized protein</fullName>
    </submittedName>
</protein>
<organism evidence="2 3">
    <name type="scientific">Microbacterium pumilum</name>
    <dbReference type="NCBI Taxonomy" id="344165"/>
    <lineage>
        <taxon>Bacteria</taxon>
        <taxon>Bacillati</taxon>
        <taxon>Actinomycetota</taxon>
        <taxon>Actinomycetes</taxon>
        <taxon>Micrococcales</taxon>
        <taxon>Microbacteriaceae</taxon>
        <taxon>Microbacterium</taxon>
    </lineage>
</organism>
<accession>A0ABP5EJA2</accession>
<sequence>MQRILVLLGQHLREPVRDTAPDPHADLPNTELPQCGESARSADEDAFGCDCYGLEEPLTLDRFGKRIDVAEIGTVSRSDPDGVDGSLKLDVPLLVHGRRQGALSRRLAKTRSS</sequence>
<feature type="region of interest" description="Disordered" evidence="1">
    <location>
        <begin position="15"/>
        <end position="39"/>
    </location>
</feature>
<evidence type="ECO:0000313" key="3">
    <source>
        <dbReference type="Proteomes" id="UP001500326"/>
    </source>
</evidence>
<feature type="compositionally biased region" description="Basic and acidic residues" evidence="1">
    <location>
        <begin position="15"/>
        <end position="25"/>
    </location>
</feature>
<name>A0ABP5EJA2_9MICO</name>
<gene>
    <name evidence="2" type="ORF">GCM10009777_36590</name>
</gene>
<proteinExistence type="predicted"/>
<dbReference type="Proteomes" id="UP001500326">
    <property type="component" value="Unassembled WGS sequence"/>
</dbReference>